<dbReference type="Proteomes" id="UP001317822">
    <property type="component" value="Chromosome"/>
</dbReference>
<dbReference type="SUPFAM" id="SSF110997">
    <property type="entry name" value="Sporulation related repeat"/>
    <property type="match status" value="2"/>
</dbReference>
<dbReference type="Pfam" id="PF05036">
    <property type="entry name" value="SPOR"/>
    <property type="match status" value="2"/>
</dbReference>
<gene>
    <name evidence="4" type="ORF">LA521A_10150</name>
</gene>
<accession>A0ABN6UHN4</accession>
<reference evidence="4 5" key="1">
    <citation type="journal article" date="2023" name="Int. J. Syst. Evol. Microbiol.">
        <title>Physiological and genomic analyses of cobalamin (vitamin B12)-auxotrophy of Lysobacter auxotrophicus sp. nov., a methionine-auxotrophic chitinolytic bacterium isolated from chitin-treated soil.</title>
        <authorList>
            <person name="Saito A."/>
            <person name="Dohra H."/>
            <person name="Hamada M."/>
            <person name="Moriuchi R."/>
            <person name="Kotsuchibashi Y."/>
            <person name="Mori K."/>
        </authorList>
    </citation>
    <scope>NUCLEOTIDE SEQUENCE [LARGE SCALE GENOMIC DNA]</scope>
    <source>
        <strain evidence="4 5">5-21a</strain>
    </source>
</reference>
<dbReference type="InterPro" id="IPR052521">
    <property type="entry name" value="Cell_div_SPOR-domain"/>
</dbReference>
<evidence type="ECO:0000313" key="4">
    <source>
        <dbReference type="EMBL" id="BDU15814.1"/>
    </source>
</evidence>
<dbReference type="PANTHER" id="PTHR38687">
    <property type="entry name" value="CELL DIVISION PROTEIN DEDD-RELATED"/>
    <property type="match status" value="1"/>
</dbReference>
<feature type="domain" description="SPOR" evidence="3">
    <location>
        <begin position="105"/>
        <end position="187"/>
    </location>
</feature>
<feature type="transmembrane region" description="Helical" evidence="2">
    <location>
        <begin position="9"/>
        <end position="27"/>
    </location>
</feature>
<keyword evidence="2" id="KW-0472">Membrane</keyword>
<dbReference type="InterPro" id="IPR036680">
    <property type="entry name" value="SPOR-like_sf"/>
</dbReference>
<dbReference type="InterPro" id="IPR007730">
    <property type="entry name" value="SPOR-like_dom"/>
</dbReference>
<dbReference type="PANTHER" id="PTHR38687:SF1">
    <property type="entry name" value="CELL DIVISION PROTEIN DEDD"/>
    <property type="match status" value="1"/>
</dbReference>
<dbReference type="EMBL" id="AP027041">
    <property type="protein sequence ID" value="BDU15814.1"/>
    <property type="molecule type" value="Genomic_DNA"/>
</dbReference>
<evidence type="ECO:0000256" key="2">
    <source>
        <dbReference type="SAM" id="Phobius"/>
    </source>
</evidence>
<keyword evidence="2" id="KW-0812">Transmembrane</keyword>
<proteinExistence type="predicted"/>
<evidence type="ECO:0000259" key="3">
    <source>
        <dbReference type="PROSITE" id="PS51724"/>
    </source>
</evidence>
<feature type="compositionally biased region" description="Low complexity" evidence="1">
    <location>
        <begin position="259"/>
        <end position="269"/>
    </location>
</feature>
<keyword evidence="2" id="KW-1133">Transmembrane helix</keyword>
<dbReference type="RefSeq" id="WP_281781254.1">
    <property type="nucleotide sequence ID" value="NZ_AP027041.1"/>
</dbReference>
<dbReference type="Gene3D" id="3.30.70.1070">
    <property type="entry name" value="Sporulation related repeat"/>
    <property type="match status" value="2"/>
</dbReference>
<protein>
    <submittedName>
        <fullName evidence="4">SPOR domain-containing protein</fullName>
    </submittedName>
</protein>
<name>A0ABN6UHN4_9GAMM</name>
<keyword evidence="5" id="KW-1185">Reference proteome</keyword>
<dbReference type="PROSITE" id="PS51724">
    <property type="entry name" value="SPOR"/>
    <property type="match status" value="2"/>
</dbReference>
<organism evidence="4 5">
    <name type="scientific">Lysobacter auxotrophicus</name>
    <dbReference type="NCBI Taxonomy" id="2992573"/>
    <lineage>
        <taxon>Bacteria</taxon>
        <taxon>Pseudomonadati</taxon>
        <taxon>Pseudomonadota</taxon>
        <taxon>Gammaproteobacteria</taxon>
        <taxon>Lysobacterales</taxon>
        <taxon>Lysobacteraceae</taxon>
        <taxon>Lysobacter</taxon>
    </lineage>
</organism>
<sequence>MEPALKQRVIGAVVLIALAVIFLPMLIKGPAPESGASNVPLELPKAPEGDFETRELPLVSPGQAPSGGAVGMNAGANAAEGDTLPTVDTTATAPAAPVEGAMPAATGGGNFAVSFGSYASTADADRVIKALQGAQLTAYQEAVPGNGRTLHRVRIGPFATQAEAEAARLQSGRVRSDVGAKVVVLDAEAAEPVASAPQPAPTPSASVSAPVPLADSRPATQAAAPLPAEPAKPAAKPVEKPVAKAEKPAEKPAAPAPQPAAARPGTPAAAGTGFAVQLGAFGSAAEADKLRDRARSAGFSAFVEQVRTDKGVLNRVRVGPVASRDQADQLKAQVAAKLGVSGIVRPHP</sequence>
<feature type="compositionally biased region" description="Basic and acidic residues" evidence="1">
    <location>
        <begin position="237"/>
        <end position="250"/>
    </location>
</feature>
<feature type="domain" description="SPOR" evidence="3">
    <location>
        <begin position="268"/>
        <end position="347"/>
    </location>
</feature>
<feature type="region of interest" description="Disordered" evidence="1">
    <location>
        <begin position="192"/>
        <end position="269"/>
    </location>
</feature>
<feature type="compositionally biased region" description="Low complexity" evidence="1">
    <location>
        <begin position="192"/>
        <end position="236"/>
    </location>
</feature>
<evidence type="ECO:0000256" key="1">
    <source>
        <dbReference type="SAM" id="MobiDB-lite"/>
    </source>
</evidence>
<evidence type="ECO:0000313" key="5">
    <source>
        <dbReference type="Proteomes" id="UP001317822"/>
    </source>
</evidence>